<organism evidence="1">
    <name type="scientific">Anguilla anguilla</name>
    <name type="common">European freshwater eel</name>
    <name type="synonym">Muraena anguilla</name>
    <dbReference type="NCBI Taxonomy" id="7936"/>
    <lineage>
        <taxon>Eukaryota</taxon>
        <taxon>Metazoa</taxon>
        <taxon>Chordata</taxon>
        <taxon>Craniata</taxon>
        <taxon>Vertebrata</taxon>
        <taxon>Euteleostomi</taxon>
        <taxon>Actinopterygii</taxon>
        <taxon>Neopterygii</taxon>
        <taxon>Teleostei</taxon>
        <taxon>Anguilliformes</taxon>
        <taxon>Anguillidae</taxon>
        <taxon>Anguilla</taxon>
    </lineage>
</organism>
<dbReference type="EMBL" id="GBXM01019813">
    <property type="protein sequence ID" value="JAH88764.1"/>
    <property type="molecule type" value="Transcribed_RNA"/>
</dbReference>
<reference evidence="1" key="2">
    <citation type="journal article" date="2015" name="Fish Shellfish Immunol.">
        <title>Early steps in the European eel (Anguilla anguilla)-Vibrio vulnificus interaction in the gills: Role of the RtxA13 toxin.</title>
        <authorList>
            <person name="Callol A."/>
            <person name="Pajuelo D."/>
            <person name="Ebbesson L."/>
            <person name="Teles M."/>
            <person name="MacKenzie S."/>
            <person name="Amaro C."/>
        </authorList>
    </citation>
    <scope>NUCLEOTIDE SEQUENCE</scope>
</reference>
<proteinExistence type="predicted"/>
<sequence>MLINDALQTGIFPVSVRTKYLTVRSLVFCFGLSTLDLRRLTGMISMQDNRVASCFTLSVVE</sequence>
<name>A0A0E9WEG5_ANGAN</name>
<dbReference type="AlphaFoldDB" id="A0A0E9WEG5"/>
<accession>A0A0E9WEG5</accession>
<reference evidence="1" key="1">
    <citation type="submission" date="2014-11" db="EMBL/GenBank/DDBJ databases">
        <authorList>
            <person name="Amaro Gonzalez C."/>
        </authorList>
    </citation>
    <scope>NUCLEOTIDE SEQUENCE</scope>
</reference>
<evidence type="ECO:0000313" key="1">
    <source>
        <dbReference type="EMBL" id="JAH88764.1"/>
    </source>
</evidence>
<protein>
    <submittedName>
        <fullName evidence="1">Uncharacterized protein</fullName>
    </submittedName>
</protein>